<dbReference type="Gene3D" id="1.20.1640.10">
    <property type="entry name" value="Multidrug efflux transporter AcrB transmembrane domain"/>
    <property type="match status" value="2"/>
</dbReference>
<feature type="non-terminal residue" evidence="2">
    <location>
        <position position="591"/>
    </location>
</feature>
<dbReference type="PRINTS" id="PR00702">
    <property type="entry name" value="ACRIFLAVINRP"/>
</dbReference>
<dbReference type="SUPFAM" id="SSF82866">
    <property type="entry name" value="Multidrug efflux transporter AcrB transmembrane domain"/>
    <property type="match status" value="1"/>
</dbReference>
<evidence type="ECO:0000313" key="3">
    <source>
        <dbReference type="Proteomes" id="UP001155010"/>
    </source>
</evidence>
<feature type="transmembrane region" description="Helical" evidence="1">
    <location>
        <begin position="476"/>
        <end position="501"/>
    </location>
</feature>
<feature type="transmembrane region" description="Helical" evidence="1">
    <location>
        <begin position="536"/>
        <end position="555"/>
    </location>
</feature>
<dbReference type="Gene3D" id="3.30.70.1430">
    <property type="entry name" value="Multidrug efflux transporter AcrB pore domain"/>
    <property type="match status" value="2"/>
</dbReference>
<accession>A0A9X2Z5Y3</accession>
<gene>
    <name evidence="2" type="ORF">GGP83_003453</name>
</gene>
<proteinExistence type="predicted"/>
<comment type="caution">
    <text evidence="2">The sequence shown here is derived from an EMBL/GenBank/DDBJ whole genome shotgun (WGS) entry which is preliminary data.</text>
</comment>
<keyword evidence="1" id="KW-0472">Membrane</keyword>
<dbReference type="RefSeq" id="WP_259082688.1">
    <property type="nucleotide sequence ID" value="NZ_JANUBB010000030.1"/>
</dbReference>
<dbReference type="Gene3D" id="3.30.2090.10">
    <property type="entry name" value="Multidrug efflux transporter AcrB TolC docking domain, DN and DC subdomains"/>
    <property type="match status" value="1"/>
</dbReference>
<dbReference type="PANTHER" id="PTHR32063:SF4">
    <property type="entry name" value="SLR6043 PROTEIN"/>
    <property type="match status" value="1"/>
</dbReference>
<dbReference type="Proteomes" id="UP001155010">
    <property type="component" value="Unassembled WGS sequence"/>
</dbReference>
<evidence type="ECO:0000313" key="2">
    <source>
        <dbReference type="EMBL" id="MCS3953478.1"/>
    </source>
</evidence>
<sequence length="591" mass="63472">MLDRTIQWALTNRLVTLACATLLLAAGGYAAFTMPVDVFPDLTAPRVTVITESHGMAPEEVEKLVTYPIETAVNGAASVRRVRSSSAQGYSIVWVEFEWGTDIYQARQIVSEKLQLVGGQLPEGVDAPVMAPITSIMGEILLVGLTSQDHSMREVRTAADRVVRRRLLAVDGVAQVIPHGGEVKAYQVIVDQERTRALGISLSQVMEAAEGSNENAAGGVYQQDGRGVLIRGVGRTNEIEEIGATVVTSRDGAPIRLRDVAEVKVGTQRPRLGTGSVSGEPGVIVSIQKQPGANTLDLTERVSAELDQIEGQLPAGMEVNRSIFRQADFISLAVSNVIEALRDGALLVVLILFLFLWNVRTTAISILAIPLSLSVALVVMYGLGITINTMTLGGLAIAIGALVDDAIIDVENVFRRLKGNAQAPEEEQKNILRVVYEASMEVRGPILNATLIISVVFVPLFFLSGVQGRLLQPLGLAYIVAILASLFVAVTVTPVLCYYLLPQSATVQEGDDTWLVRWLHSTYRSTLDWVLERSRFVIGAAALLLAATLATLPFMGRGFLPEFQEGTLVISAVTAPGTGLQASTGIAQEIE</sequence>
<dbReference type="GO" id="GO:0042910">
    <property type="term" value="F:xenobiotic transmembrane transporter activity"/>
    <property type="evidence" value="ECO:0007669"/>
    <property type="project" value="TreeGrafter"/>
</dbReference>
<dbReference type="EMBL" id="JANUBB010000030">
    <property type="protein sequence ID" value="MCS3953478.1"/>
    <property type="molecule type" value="Genomic_DNA"/>
</dbReference>
<dbReference type="SUPFAM" id="SSF82693">
    <property type="entry name" value="Multidrug efflux transporter AcrB pore domain, PN1, PN2, PC1 and PC2 subdomains"/>
    <property type="match status" value="2"/>
</dbReference>
<name>A0A9X2Z5Y3_9BACT</name>
<dbReference type="InterPro" id="IPR001036">
    <property type="entry name" value="Acrflvin-R"/>
</dbReference>
<organism evidence="2 3">
    <name type="scientific">Salinibacter ruber</name>
    <dbReference type="NCBI Taxonomy" id="146919"/>
    <lineage>
        <taxon>Bacteria</taxon>
        <taxon>Pseudomonadati</taxon>
        <taxon>Rhodothermota</taxon>
        <taxon>Rhodothermia</taxon>
        <taxon>Rhodothermales</taxon>
        <taxon>Salinibacteraceae</taxon>
        <taxon>Salinibacter</taxon>
    </lineage>
</organism>
<feature type="transmembrane region" description="Helical" evidence="1">
    <location>
        <begin position="446"/>
        <end position="464"/>
    </location>
</feature>
<dbReference type="Gene3D" id="3.30.70.1320">
    <property type="entry name" value="Multidrug efflux transporter AcrB pore domain like"/>
    <property type="match status" value="1"/>
</dbReference>
<dbReference type="AlphaFoldDB" id="A0A9X2Z5Y3"/>
<dbReference type="SUPFAM" id="SSF82714">
    <property type="entry name" value="Multidrug efflux transporter AcrB TolC docking domain, DN and DC subdomains"/>
    <property type="match status" value="1"/>
</dbReference>
<feature type="transmembrane region" description="Helical" evidence="1">
    <location>
        <begin position="340"/>
        <end position="359"/>
    </location>
</feature>
<protein>
    <submittedName>
        <fullName evidence="2">CzcA family heavy metal efflux pump</fullName>
    </submittedName>
</protein>
<dbReference type="Pfam" id="PF00873">
    <property type="entry name" value="ACR_tran"/>
    <property type="match status" value="1"/>
</dbReference>
<dbReference type="GO" id="GO:0005886">
    <property type="term" value="C:plasma membrane"/>
    <property type="evidence" value="ECO:0007669"/>
    <property type="project" value="TreeGrafter"/>
</dbReference>
<dbReference type="InterPro" id="IPR027463">
    <property type="entry name" value="AcrB_DN_DC_subdom"/>
</dbReference>
<evidence type="ECO:0000256" key="1">
    <source>
        <dbReference type="SAM" id="Phobius"/>
    </source>
</evidence>
<reference evidence="2" key="1">
    <citation type="submission" date="2022-08" db="EMBL/GenBank/DDBJ databases">
        <title>Genomic Encyclopedia of Type Strains, Phase V (KMG-V): Genome sequencing to study the core and pangenomes of soil and plant-associated prokaryotes.</title>
        <authorList>
            <person name="Whitman W."/>
        </authorList>
    </citation>
    <scope>NUCLEOTIDE SEQUENCE</scope>
    <source>
        <strain evidence="2">SP2017</strain>
    </source>
</reference>
<keyword evidence="1" id="KW-0812">Transmembrane</keyword>
<dbReference type="PANTHER" id="PTHR32063">
    <property type="match status" value="1"/>
</dbReference>
<keyword evidence="1" id="KW-1133">Transmembrane helix</keyword>